<accession>A0A1M6QIW8</accession>
<keyword evidence="3" id="KW-1185">Reference proteome</keyword>
<keyword evidence="1" id="KW-0732">Signal</keyword>
<evidence type="ECO:0000256" key="1">
    <source>
        <dbReference type="SAM" id="SignalP"/>
    </source>
</evidence>
<evidence type="ECO:0000313" key="3">
    <source>
        <dbReference type="Proteomes" id="UP000184452"/>
    </source>
</evidence>
<protein>
    <submittedName>
        <fullName evidence="2">Uncharacterized protein</fullName>
    </submittedName>
</protein>
<dbReference type="STRING" id="758803.SAMN05421803_11581"/>
<organism evidence="2 3">
    <name type="scientific">Nocardiopsis flavescens</name>
    <dbReference type="NCBI Taxonomy" id="758803"/>
    <lineage>
        <taxon>Bacteria</taxon>
        <taxon>Bacillati</taxon>
        <taxon>Actinomycetota</taxon>
        <taxon>Actinomycetes</taxon>
        <taxon>Streptosporangiales</taxon>
        <taxon>Nocardiopsidaceae</taxon>
        <taxon>Nocardiopsis</taxon>
    </lineage>
</organism>
<feature type="chain" id="PRO_5012341768" evidence="1">
    <location>
        <begin position="29"/>
        <end position="65"/>
    </location>
</feature>
<sequence>MPVNALSALALTAVVLLALSGAATQAKKARKAVAAGRRTATRRVRAALKPRTVARTRRKTPGRRR</sequence>
<gene>
    <name evidence="2" type="ORF">SAMN05421803_11581</name>
</gene>
<dbReference type="EMBL" id="FQZK01000015">
    <property type="protein sequence ID" value="SHK20191.1"/>
    <property type="molecule type" value="Genomic_DNA"/>
</dbReference>
<evidence type="ECO:0000313" key="2">
    <source>
        <dbReference type="EMBL" id="SHK20191.1"/>
    </source>
</evidence>
<name>A0A1M6QIW8_9ACTN</name>
<dbReference type="RefSeq" id="WP_073381294.1">
    <property type="nucleotide sequence ID" value="NZ_FQZK01000015.1"/>
</dbReference>
<feature type="signal peptide" evidence="1">
    <location>
        <begin position="1"/>
        <end position="28"/>
    </location>
</feature>
<reference evidence="2 3" key="1">
    <citation type="submission" date="2016-11" db="EMBL/GenBank/DDBJ databases">
        <authorList>
            <person name="Jaros S."/>
            <person name="Januszkiewicz K."/>
            <person name="Wedrychowicz H."/>
        </authorList>
    </citation>
    <scope>NUCLEOTIDE SEQUENCE [LARGE SCALE GENOMIC DNA]</scope>
    <source>
        <strain evidence="2 3">CGMCC 4.5723</strain>
    </source>
</reference>
<dbReference type="Proteomes" id="UP000184452">
    <property type="component" value="Unassembled WGS sequence"/>
</dbReference>
<proteinExistence type="predicted"/>
<dbReference type="AlphaFoldDB" id="A0A1M6QIW8"/>